<dbReference type="InterPro" id="IPR028081">
    <property type="entry name" value="Leu-bd"/>
</dbReference>
<dbReference type="InterPro" id="IPR028082">
    <property type="entry name" value="Peripla_BP_I"/>
</dbReference>
<name>A0A6J4I771_9PROT</name>
<keyword evidence="3" id="KW-0813">Transport</keyword>
<keyword evidence="3" id="KW-0029">Amino-acid transport</keyword>
<evidence type="ECO:0000256" key="4">
    <source>
        <dbReference type="SAM" id="SignalP"/>
    </source>
</evidence>
<feature type="chain" id="PRO_5026729502" evidence="4">
    <location>
        <begin position="28"/>
        <end position="426"/>
    </location>
</feature>
<accession>A0A6J4I771</accession>
<dbReference type="PANTHER" id="PTHR30483">
    <property type="entry name" value="LEUCINE-SPECIFIC-BINDING PROTEIN"/>
    <property type="match status" value="1"/>
</dbReference>
<dbReference type="PANTHER" id="PTHR30483:SF6">
    <property type="entry name" value="PERIPLASMIC BINDING PROTEIN OF ABC TRANSPORTER FOR NATURAL AMINO ACIDS"/>
    <property type="match status" value="1"/>
</dbReference>
<evidence type="ECO:0000313" key="6">
    <source>
        <dbReference type="EMBL" id="CAA9244574.1"/>
    </source>
</evidence>
<dbReference type="SUPFAM" id="SSF53822">
    <property type="entry name" value="Periplasmic binding protein-like I"/>
    <property type="match status" value="1"/>
</dbReference>
<feature type="domain" description="Leucine-binding protein" evidence="5">
    <location>
        <begin position="32"/>
        <end position="378"/>
    </location>
</feature>
<comment type="similarity">
    <text evidence="1">Belongs to the leucine-binding protein family.</text>
</comment>
<keyword evidence="2 4" id="KW-0732">Signal</keyword>
<dbReference type="EMBL" id="CADCTD010000068">
    <property type="protein sequence ID" value="CAA9244574.1"/>
    <property type="molecule type" value="Genomic_DNA"/>
</dbReference>
<protein>
    <submittedName>
        <fullName evidence="6">Benzoate transport, extracellular ligand-binding receptor</fullName>
    </submittedName>
</protein>
<dbReference type="AlphaFoldDB" id="A0A6J4I771"/>
<sequence length="426" mass="45137">MNWDKRTLFGLAGAVALSLGLAMPAAAQTQPPIRIGVLVALEGAFAAGGADAVRNVELALRQVNHTAGGRRIETVVAPSDTRPDTAVRQARKLIEQDRVDFIIGPLSGSEGIAIRDYAKTIPDRTIINGISGALEMTWVDPAPNVFRFNLDGAQWGTGLGRYVVQNRGWRRIATVAADYSFGYTNFLGFAVDFCRAGGTIVQRFWVPLGATDFGGVIAQLPDNVDAVYLGMGGTDAINFLNQWQQAGAGTRIIGGTIMADQTVLTARGRAKEALVGTLISGPLAEDNPDPAWQTYVRQYREAFPANQRFPSPSLFGTGYYIATQAAIAGLNAVNGDLSDGQRRFNAALSSLRLATPLGEVSLNENRQATGTVFVNEIAEGPGGTLVSRNVAKVDGVNQTLGLTAAQFRAMGLPSRTNPDCRALGGG</sequence>
<organism evidence="6">
    <name type="scientific">uncultured Craurococcus sp</name>
    <dbReference type="NCBI Taxonomy" id="1135998"/>
    <lineage>
        <taxon>Bacteria</taxon>
        <taxon>Pseudomonadati</taxon>
        <taxon>Pseudomonadota</taxon>
        <taxon>Alphaproteobacteria</taxon>
        <taxon>Acetobacterales</taxon>
        <taxon>Acetobacteraceae</taxon>
        <taxon>Craurococcus</taxon>
        <taxon>environmental samples</taxon>
    </lineage>
</organism>
<keyword evidence="6" id="KW-0675">Receptor</keyword>
<dbReference type="Pfam" id="PF13458">
    <property type="entry name" value="Peripla_BP_6"/>
    <property type="match status" value="1"/>
</dbReference>
<dbReference type="CDD" id="cd06332">
    <property type="entry name" value="PBP1_aromatic_compounds-like"/>
    <property type="match status" value="1"/>
</dbReference>
<feature type="signal peptide" evidence="4">
    <location>
        <begin position="1"/>
        <end position="27"/>
    </location>
</feature>
<evidence type="ECO:0000256" key="1">
    <source>
        <dbReference type="ARBA" id="ARBA00010062"/>
    </source>
</evidence>
<dbReference type="GO" id="GO:0006865">
    <property type="term" value="P:amino acid transport"/>
    <property type="evidence" value="ECO:0007669"/>
    <property type="project" value="UniProtKB-KW"/>
</dbReference>
<evidence type="ECO:0000259" key="5">
    <source>
        <dbReference type="Pfam" id="PF13458"/>
    </source>
</evidence>
<gene>
    <name evidence="6" type="ORF">AVDCRST_MAG27-1607</name>
</gene>
<evidence type="ECO:0000256" key="3">
    <source>
        <dbReference type="ARBA" id="ARBA00022970"/>
    </source>
</evidence>
<dbReference type="Gene3D" id="3.40.50.2300">
    <property type="match status" value="2"/>
</dbReference>
<dbReference type="InterPro" id="IPR051010">
    <property type="entry name" value="BCAA_transport"/>
</dbReference>
<evidence type="ECO:0000256" key="2">
    <source>
        <dbReference type="ARBA" id="ARBA00022729"/>
    </source>
</evidence>
<proteinExistence type="inferred from homology"/>
<reference evidence="6" key="1">
    <citation type="submission" date="2020-02" db="EMBL/GenBank/DDBJ databases">
        <authorList>
            <person name="Meier V. D."/>
        </authorList>
    </citation>
    <scope>NUCLEOTIDE SEQUENCE</scope>
    <source>
        <strain evidence="6">AVDCRST_MAG27</strain>
    </source>
</reference>